<dbReference type="AlphaFoldDB" id="X1S6E1"/>
<name>X1S6E1_9ZZZZ</name>
<sequence length="43" mass="4891">MPDLDAIDPAVAQRARMIWINYPNNPTAASAPQEFYTRLVDWA</sequence>
<dbReference type="Gene3D" id="3.40.640.10">
    <property type="entry name" value="Type I PLP-dependent aspartate aminotransferase-like (Major domain)"/>
    <property type="match status" value="1"/>
</dbReference>
<reference evidence="1" key="1">
    <citation type="journal article" date="2014" name="Front. Microbiol.">
        <title>High frequency of phylogenetically diverse reductive dehalogenase-homologous genes in deep subseafloor sedimentary metagenomes.</title>
        <authorList>
            <person name="Kawai M."/>
            <person name="Futagami T."/>
            <person name="Toyoda A."/>
            <person name="Takaki Y."/>
            <person name="Nishi S."/>
            <person name="Hori S."/>
            <person name="Arai W."/>
            <person name="Tsubouchi T."/>
            <person name="Morono Y."/>
            <person name="Uchiyama I."/>
            <person name="Ito T."/>
            <person name="Fujiyama A."/>
            <person name="Inagaki F."/>
            <person name="Takami H."/>
        </authorList>
    </citation>
    <scope>NUCLEOTIDE SEQUENCE</scope>
    <source>
        <strain evidence="1">Expedition CK06-06</strain>
    </source>
</reference>
<feature type="non-terminal residue" evidence="1">
    <location>
        <position position="43"/>
    </location>
</feature>
<comment type="caution">
    <text evidence="1">The sequence shown here is derived from an EMBL/GenBank/DDBJ whole genome shotgun (WGS) entry which is preliminary data.</text>
</comment>
<dbReference type="InterPro" id="IPR015421">
    <property type="entry name" value="PyrdxlP-dep_Trfase_major"/>
</dbReference>
<proteinExistence type="predicted"/>
<dbReference type="SUPFAM" id="SSF53383">
    <property type="entry name" value="PLP-dependent transferases"/>
    <property type="match status" value="1"/>
</dbReference>
<organism evidence="1">
    <name type="scientific">marine sediment metagenome</name>
    <dbReference type="NCBI Taxonomy" id="412755"/>
    <lineage>
        <taxon>unclassified sequences</taxon>
        <taxon>metagenomes</taxon>
        <taxon>ecological metagenomes</taxon>
    </lineage>
</organism>
<evidence type="ECO:0000313" key="1">
    <source>
        <dbReference type="EMBL" id="GAI88612.1"/>
    </source>
</evidence>
<gene>
    <name evidence="1" type="ORF">S12H4_35976</name>
</gene>
<protein>
    <recommendedName>
        <fullName evidence="2">Aminotransferase class I/classII domain-containing protein</fullName>
    </recommendedName>
</protein>
<evidence type="ECO:0008006" key="2">
    <source>
        <dbReference type="Google" id="ProtNLM"/>
    </source>
</evidence>
<dbReference type="EMBL" id="BARW01021418">
    <property type="protein sequence ID" value="GAI88612.1"/>
    <property type="molecule type" value="Genomic_DNA"/>
</dbReference>
<dbReference type="InterPro" id="IPR015424">
    <property type="entry name" value="PyrdxlP-dep_Trfase"/>
</dbReference>
<accession>X1S6E1</accession>